<organism evidence="2 3">
    <name type="scientific">Candidatus Dormiibacter inghamiae</name>
    <dbReference type="NCBI Taxonomy" id="3127013"/>
    <lineage>
        <taxon>Bacteria</taxon>
        <taxon>Bacillati</taxon>
        <taxon>Candidatus Dormiibacterota</taxon>
        <taxon>Candidatus Dormibacteria</taxon>
        <taxon>Candidatus Dormibacterales</taxon>
        <taxon>Candidatus Dormibacteraceae</taxon>
        <taxon>Candidatus Dormiibacter</taxon>
    </lineage>
</organism>
<dbReference type="InterPro" id="IPR037523">
    <property type="entry name" value="VOC_core"/>
</dbReference>
<dbReference type="InterPro" id="IPR029068">
    <property type="entry name" value="Glyas_Bleomycin-R_OHBP_Dase"/>
</dbReference>
<accession>A0A934KG67</accession>
<gene>
    <name evidence="2" type="ORF">JF888_03730</name>
</gene>
<name>A0A934KG67_9BACT</name>
<evidence type="ECO:0000313" key="3">
    <source>
        <dbReference type="Proteomes" id="UP000620075"/>
    </source>
</evidence>
<sequence>MVDRAFPVIFASQVSTSAGFYEGLGFQRHFQLPPDGEPGYVGLRRGTFEVAVVSNDWPQQQYGARPGTDVRFEMFVYVEDVDSLVDTLRGRGTAVLREPEDMPWGERVAYVTDPDGNPVGLARADGAATGT</sequence>
<dbReference type="PROSITE" id="PS51819">
    <property type="entry name" value="VOC"/>
    <property type="match status" value="1"/>
</dbReference>
<reference evidence="2 3" key="1">
    <citation type="submission" date="2020-10" db="EMBL/GenBank/DDBJ databases">
        <title>Ca. Dormibacterota MAGs.</title>
        <authorList>
            <person name="Montgomery K."/>
        </authorList>
    </citation>
    <scope>NUCLEOTIDE SEQUENCE [LARGE SCALE GENOMIC DNA]</scope>
    <source>
        <strain evidence="2">SC8811_S16_3</strain>
    </source>
</reference>
<dbReference type="RefSeq" id="WP_338176715.1">
    <property type="nucleotide sequence ID" value="NZ_JAEKNQ010000019.1"/>
</dbReference>
<dbReference type="Proteomes" id="UP000620075">
    <property type="component" value="Unassembled WGS sequence"/>
</dbReference>
<dbReference type="InterPro" id="IPR004360">
    <property type="entry name" value="Glyas_Fos-R_dOase_dom"/>
</dbReference>
<dbReference type="EMBL" id="JAEKNQ010000019">
    <property type="protein sequence ID" value="MBJ7602293.1"/>
    <property type="molecule type" value="Genomic_DNA"/>
</dbReference>
<dbReference type="Gene3D" id="3.10.180.10">
    <property type="entry name" value="2,3-Dihydroxybiphenyl 1,2-Dioxygenase, domain 1"/>
    <property type="match status" value="1"/>
</dbReference>
<dbReference type="Pfam" id="PF00903">
    <property type="entry name" value="Glyoxalase"/>
    <property type="match status" value="1"/>
</dbReference>
<evidence type="ECO:0000313" key="2">
    <source>
        <dbReference type="EMBL" id="MBJ7602293.1"/>
    </source>
</evidence>
<dbReference type="SUPFAM" id="SSF54593">
    <property type="entry name" value="Glyoxalase/Bleomycin resistance protein/Dihydroxybiphenyl dioxygenase"/>
    <property type="match status" value="1"/>
</dbReference>
<proteinExistence type="predicted"/>
<feature type="domain" description="VOC" evidence="1">
    <location>
        <begin position="3"/>
        <end position="124"/>
    </location>
</feature>
<dbReference type="AlphaFoldDB" id="A0A934KG67"/>
<comment type="caution">
    <text evidence="2">The sequence shown here is derived from an EMBL/GenBank/DDBJ whole genome shotgun (WGS) entry which is preliminary data.</text>
</comment>
<protein>
    <submittedName>
        <fullName evidence="2">VOC family protein</fullName>
    </submittedName>
</protein>
<evidence type="ECO:0000259" key="1">
    <source>
        <dbReference type="PROSITE" id="PS51819"/>
    </source>
</evidence>